<gene>
    <name evidence="3" type="ORF">GXW78_23620</name>
</gene>
<evidence type="ECO:0000259" key="2">
    <source>
        <dbReference type="Pfam" id="PF23771"/>
    </source>
</evidence>
<accession>A0ABS5ENQ5</accession>
<dbReference type="Proteomes" id="UP000698752">
    <property type="component" value="Unassembled WGS sequence"/>
</dbReference>
<feature type="domain" description="DUF2786" evidence="1">
    <location>
        <begin position="9"/>
        <end position="49"/>
    </location>
</feature>
<sequence length="247" mass="27415">MSQQTELAKVKDRIRRLAARTVDRGCSEAEALAAAQKVGELLEVYGLTMSEVELREEACIQREVLFAGPRLQALNGIFLSVVALTETKGWMVGRQTFVFYGLEPDVLMAEYLLHLVAAAVDHEEGVFRASPGYQRSRATPQNRLRSFRYGFAERVSGRIEDLAAHRRATEEAARGPTSRGTALVLVKERLIEEGFRDLGIRLRTSYTTRTVRDAGAYRRGAEAGDRVNLQRPVRAGAAAAALPRRGR</sequence>
<comment type="caution">
    <text evidence="3">The sequence shown here is derived from an EMBL/GenBank/DDBJ whole genome shotgun (WGS) entry which is preliminary data.</text>
</comment>
<dbReference type="RefSeq" id="WP_211871385.1">
    <property type="nucleotide sequence ID" value="NZ_JAAEDI010000032.1"/>
</dbReference>
<dbReference type="Pfam" id="PF23771">
    <property type="entry name" value="DUF7168"/>
    <property type="match status" value="1"/>
</dbReference>
<dbReference type="InterPro" id="IPR055592">
    <property type="entry name" value="DUF7168"/>
</dbReference>
<name>A0ABS5ENQ5_9PROT</name>
<evidence type="ECO:0000259" key="1">
    <source>
        <dbReference type="Pfam" id="PF10979"/>
    </source>
</evidence>
<evidence type="ECO:0000313" key="3">
    <source>
        <dbReference type="EMBL" id="MBR0652667.1"/>
    </source>
</evidence>
<proteinExistence type="predicted"/>
<evidence type="ECO:0000313" key="4">
    <source>
        <dbReference type="Proteomes" id="UP000698752"/>
    </source>
</evidence>
<feature type="domain" description="DUF7168" evidence="2">
    <location>
        <begin position="93"/>
        <end position="189"/>
    </location>
</feature>
<dbReference type="EMBL" id="JAAEDI010000032">
    <property type="protein sequence ID" value="MBR0652667.1"/>
    <property type="molecule type" value="Genomic_DNA"/>
</dbReference>
<dbReference type="Pfam" id="PF10979">
    <property type="entry name" value="DUF2786"/>
    <property type="match status" value="1"/>
</dbReference>
<reference evidence="4" key="1">
    <citation type="journal article" date="2021" name="Syst. Appl. Microbiol.">
        <title>Roseomonas hellenica sp. nov., isolated from roots of wild-growing Alkanna tinctoria.</title>
        <authorList>
            <person name="Rat A."/>
            <person name="Naranjo H.D."/>
            <person name="Lebbe L."/>
            <person name="Cnockaert M."/>
            <person name="Krigas N."/>
            <person name="Grigoriadou K."/>
            <person name="Maloupa E."/>
            <person name="Willems A."/>
        </authorList>
    </citation>
    <scope>NUCLEOTIDE SEQUENCE [LARGE SCALE GENOMIC DNA]</scope>
    <source>
        <strain evidence="4">LMG 31159</strain>
    </source>
</reference>
<organism evidence="3 4">
    <name type="scientific">Neoroseomonas terrae</name>
    <dbReference type="NCBI Taxonomy" id="424799"/>
    <lineage>
        <taxon>Bacteria</taxon>
        <taxon>Pseudomonadati</taxon>
        <taxon>Pseudomonadota</taxon>
        <taxon>Alphaproteobacteria</taxon>
        <taxon>Acetobacterales</taxon>
        <taxon>Acetobacteraceae</taxon>
        <taxon>Neoroseomonas</taxon>
    </lineage>
</organism>
<dbReference type="InterPro" id="IPR024498">
    <property type="entry name" value="DUF2786"/>
</dbReference>
<protein>
    <submittedName>
        <fullName evidence="3">DUF2786 domain-containing protein</fullName>
    </submittedName>
</protein>
<keyword evidence="4" id="KW-1185">Reference proteome</keyword>